<dbReference type="KEGG" id="blr:BRLA_c015040"/>
<organism evidence="2 3">
    <name type="scientific">Brevibacillus laterosporus LMG 15441</name>
    <dbReference type="NCBI Taxonomy" id="1042163"/>
    <lineage>
        <taxon>Bacteria</taxon>
        <taxon>Bacillati</taxon>
        <taxon>Bacillota</taxon>
        <taxon>Bacilli</taxon>
        <taxon>Bacillales</taxon>
        <taxon>Paenibacillaceae</taxon>
        <taxon>Brevibacillus</taxon>
    </lineage>
</organism>
<keyword evidence="1" id="KW-1133">Transmembrane helix</keyword>
<evidence type="ECO:0000313" key="2">
    <source>
        <dbReference type="EMBL" id="AIG25832.1"/>
    </source>
</evidence>
<dbReference type="AlphaFoldDB" id="A0A075QZQ4"/>
<dbReference type="HOGENOM" id="CLU_2714477_0_0_9"/>
<dbReference type="STRING" id="1042163.BRLA_c015040"/>
<protein>
    <submittedName>
        <fullName evidence="2">Uncharacterized protein</fullName>
    </submittedName>
</protein>
<keyword evidence="1" id="KW-0812">Transmembrane</keyword>
<dbReference type="RefSeq" id="WP_003338098.1">
    <property type="nucleotide sequence ID" value="NZ_CP007806.1"/>
</dbReference>
<sequence>MDFSSLRQYFNDIAHSIGDISSKTGNALIGIHSELSKISKAIQTTNILLGILIFLVMVHLIYSVVQNRKKGT</sequence>
<reference evidence="2 3" key="1">
    <citation type="journal article" date="2011" name="J. Bacteriol.">
        <title>Genome sequence of Brevibacillus laterosporus LMG 15441, a pathogen of invertebrates.</title>
        <authorList>
            <person name="Djukic M."/>
            <person name="Poehlein A."/>
            <person name="Thurmer A."/>
            <person name="Daniel R."/>
        </authorList>
    </citation>
    <scope>NUCLEOTIDE SEQUENCE [LARGE SCALE GENOMIC DNA]</scope>
    <source>
        <strain evidence="2 3">LMG 15441</strain>
    </source>
</reference>
<name>A0A075QZQ4_BRELA</name>
<keyword evidence="1" id="KW-0472">Membrane</keyword>
<gene>
    <name evidence="2" type="ORF">BRLA_c015040</name>
</gene>
<evidence type="ECO:0000256" key="1">
    <source>
        <dbReference type="SAM" id="Phobius"/>
    </source>
</evidence>
<keyword evidence="3" id="KW-1185">Reference proteome</keyword>
<dbReference type="Proteomes" id="UP000005850">
    <property type="component" value="Chromosome"/>
</dbReference>
<dbReference type="EMBL" id="CP007806">
    <property type="protein sequence ID" value="AIG25832.1"/>
    <property type="molecule type" value="Genomic_DNA"/>
</dbReference>
<proteinExistence type="predicted"/>
<accession>A0A075QZQ4</accession>
<feature type="transmembrane region" description="Helical" evidence="1">
    <location>
        <begin position="47"/>
        <end position="65"/>
    </location>
</feature>
<evidence type="ECO:0000313" key="3">
    <source>
        <dbReference type="Proteomes" id="UP000005850"/>
    </source>
</evidence>